<dbReference type="Gene3D" id="1.20.1070.10">
    <property type="entry name" value="Rhodopsin 7-helix transmembrane proteins"/>
    <property type="match status" value="1"/>
</dbReference>
<feature type="signal peptide" evidence="11">
    <location>
        <begin position="1"/>
        <end position="23"/>
    </location>
</feature>
<name>A0A3S3NSU3_9ACAR</name>
<dbReference type="SUPFAM" id="SSF63501">
    <property type="entry name" value="Frizzled cysteine-rich domain"/>
    <property type="match status" value="1"/>
</dbReference>
<feature type="disulfide bond" evidence="9">
    <location>
        <begin position="100"/>
        <end position="138"/>
    </location>
</feature>
<reference evidence="14 15" key="1">
    <citation type="journal article" date="2018" name="Gigascience">
        <title>Genomes of trombidid mites reveal novel predicted allergens and laterally-transferred genes associated with secondary metabolism.</title>
        <authorList>
            <person name="Dong X."/>
            <person name="Chaisiri K."/>
            <person name="Xia D."/>
            <person name="Armstrong S.D."/>
            <person name="Fang Y."/>
            <person name="Donnelly M.J."/>
            <person name="Kadowaki T."/>
            <person name="McGarry J.W."/>
            <person name="Darby A.C."/>
            <person name="Makepeace B.L."/>
        </authorList>
    </citation>
    <scope>NUCLEOTIDE SEQUENCE [LARGE SCALE GENOMIC DNA]</scope>
    <source>
        <strain evidence="14">UoL-WK</strain>
    </source>
</reference>
<feature type="transmembrane region" description="Helical" evidence="10">
    <location>
        <begin position="385"/>
        <end position="407"/>
    </location>
</feature>
<dbReference type="Gene3D" id="1.10.2000.10">
    <property type="entry name" value="Frizzled cysteine-rich domain"/>
    <property type="match status" value="1"/>
</dbReference>
<dbReference type="SMART" id="SM01330">
    <property type="entry name" value="Frizzled"/>
    <property type="match status" value="1"/>
</dbReference>
<dbReference type="InterPro" id="IPR036790">
    <property type="entry name" value="Frizzled_dom_sf"/>
</dbReference>
<feature type="domain" description="FZ" evidence="12">
    <location>
        <begin position="44"/>
        <end position="168"/>
    </location>
</feature>
<feature type="transmembrane region" description="Helical" evidence="10">
    <location>
        <begin position="221"/>
        <end position="242"/>
    </location>
</feature>
<evidence type="ECO:0000256" key="9">
    <source>
        <dbReference type="PROSITE-ProRule" id="PRU00090"/>
    </source>
</evidence>
<evidence type="ECO:0000256" key="2">
    <source>
        <dbReference type="ARBA" id="ARBA00008077"/>
    </source>
</evidence>
<comment type="caution">
    <text evidence="9">Lacks conserved residue(s) required for the propagation of feature annotation.</text>
</comment>
<dbReference type="PROSITE" id="PS50261">
    <property type="entry name" value="G_PROTEIN_RECEP_F2_4"/>
    <property type="match status" value="1"/>
</dbReference>
<comment type="similarity">
    <text evidence="2">Belongs to the G-protein coupled receptor Fz/Smo family.</text>
</comment>
<evidence type="ECO:0000256" key="10">
    <source>
        <dbReference type="SAM" id="Phobius"/>
    </source>
</evidence>
<keyword evidence="4 10" id="KW-0812">Transmembrane</keyword>
<evidence type="ECO:0000259" key="13">
    <source>
        <dbReference type="PROSITE" id="PS50261"/>
    </source>
</evidence>
<dbReference type="GO" id="GO:0007224">
    <property type="term" value="P:smoothened signaling pathway"/>
    <property type="evidence" value="ECO:0007669"/>
    <property type="project" value="TreeGrafter"/>
</dbReference>
<evidence type="ECO:0000256" key="4">
    <source>
        <dbReference type="ARBA" id="ARBA00022692"/>
    </source>
</evidence>
<feature type="transmembrane region" description="Helical" evidence="10">
    <location>
        <begin position="303"/>
        <end position="324"/>
    </location>
</feature>
<dbReference type="GO" id="GO:0071679">
    <property type="term" value="P:commissural neuron axon guidance"/>
    <property type="evidence" value="ECO:0007669"/>
    <property type="project" value="TreeGrafter"/>
</dbReference>
<dbReference type="PRINTS" id="PR00489">
    <property type="entry name" value="FRIZZLED"/>
</dbReference>
<dbReference type="GO" id="GO:0007389">
    <property type="term" value="P:pattern specification process"/>
    <property type="evidence" value="ECO:0007669"/>
    <property type="project" value="TreeGrafter"/>
</dbReference>
<feature type="transmembrane region" description="Helical" evidence="10">
    <location>
        <begin position="345"/>
        <end position="365"/>
    </location>
</feature>
<feature type="transmembrane region" description="Helical" evidence="10">
    <location>
        <begin position="505"/>
        <end position="529"/>
    </location>
</feature>
<dbReference type="InterPro" id="IPR017981">
    <property type="entry name" value="GPCR_2-like_7TM"/>
</dbReference>
<protein>
    <submittedName>
        <fullName evidence="14">Smoothened-like protein</fullName>
    </submittedName>
</protein>
<sequence length="992" mass="112030">MELSAKPSVCVLLLFIVLRAAESNYSIDGGWALNADEKQQFTCLKEAKCEQLKNASCLDVILPYKYTAKVSRFGDLTFKTQADIHEYLAKWKILKSIPRCWMKLQSLLCTSLLPKCDENNDMVNVASQELCKLALGPCRVIESNFDHEIPPFFKCNNFSLFPPSCRNEYTDLKFNSSGVRCSLPLVGTDDSNIWYQDIEGCALQCYDPLYSHEDHRKIETFIFRGSILSFLCTLFCILTFLIDWKSSNRYPPVIIFYLNLCVMITNIGWLLQFFISGGKREIVCRLDNTLRYGSSSSEGYCPLIFFLIYYFSMAALVWFVNLAYAWDRFFRRVNSLREKEIKSAAYYHLSAWSIPVIFMLAIIILNEIDGNSLLGICFVGFRNGAMRFIFVLLPAILGLLIGSFFMIKCMITLIRAKLTTAMVTNSRVHTKIKCNILRIGLFIVFAIGALTCTFVYHIYYHLNYWTWNDSLHEQIICSLNITSALNPHLKPSECKMKSRPNLTFVYAQLIAIFGVGIATSSWVWTGATFATWRRCFRKKCPGNGEGPIRLKKHEVISKAWSKRDAISKGCYSPSFHSVHEDPVAMNLTSATSQDLSSTWATALPNFLSRRGGIAECANFNHYLNKYSLNNNHQSSISDISQQRFSFDSFVSRRDSQMSLEQDLAAIVKQRVRKTKKEREKLLRGHVRRNSCSARRGSDTSSQSLVSRPFIFKPQETVTKSTSTGDLQQGTSALHSLTIPKFPAIHMLPTQPILTSSIAHYANPSNSSYPVLTPTVTHVQHQRPPKPLVLNHPFTHGMSQQNDTLISPFEEKRRTDSGLFNNLSSLSSIQPNVGETMTSLPTNNNLGFGNFAFNNFQYPQPQVPYFPGVAPFFPTQNILGATQNSQYPNFVGNLPVFTSTPPAPQPPFNSYFSYPVLPVNHHANLEELQATIREREAYLHLIAPVDSSSEVGEFLPIQLSDSESFFTDGGGAAVSAAQEAKATQRLVDEHMQR</sequence>
<dbReference type="InterPro" id="IPR020067">
    <property type="entry name" value="Frizzled_dom"/>
</dbReference>
<evidence type="ECO:0000256" key="11">
    <source>
        <dbReference type="SAM" id="SignalP"/>
    </source>
</evidence>
<proteinExistence type="inferred from homology"/>
<dbReference type="OrthoDB" id="10064659at2759"/>
<evidence type="ECO:0000313" key="15">
    <source>
        <dbReference type="Proteomes" id="UP000285301"/>
    </source>
</evidence>
<evidence type="ECO:0000256" key="8">
    <source>
        <dbReference type="ARBA" id="ARBA00023170"/>
    </source>
</evidence>
<accession>A0A3S3NSU3</accession>
<feature type="disulfide bond" evidence="9">
    <location>
        <begin position="131"/>
        <end position="155"/>
    </location>
</feature>
<evidence type="ECO:0000256" key="7">
    <source>
        <dbReference type="ARBA" id="ARBA00023157"/>
    </source>
</evidence>
<evidence type="ECO:0000256" key="5">
    <source>
        <dbReference type="ARBA" id="ARBA00022989"/>
    </source>
</evidence>
<feature type="transmembrane region" description="Helical" evidence="10">
    <location>
        <begin position="254"/>
        <end position="275"/>
    </location>
</feature>
<dbReference type="PANTHER" id="PTHR11309:SF35">
    <property type="entry name" value="PROTEIN SMOOTHENED"/>
    <property type="match status" value="1"/>
</dbReference>
<dbReference type="Pfam" id="PF01534">
    <property type="entry name" value="Frizzled"/>
    <property type="match status" value="1"/>
</dbReference>
<dbReference type="Proteomes" id="UP000285301">
    <property type="component" value="Unassembled WGS sequence"/>
</dbReference>
<feature type="chain" id="PRO_5018603700" evidence="11">
    <location>
        <begin position="24"/>
        <end position="992"/>
    </location>
</feature>
<dbReference type="GO" id="GO:0005886">
    <property type="term" value="C:plasma membrane"/>
    <property type="evidence" value="ECO:0007669"/>
    <property type="project" value="TreeGrafter"/>
</dbReference>
<keyword evidence="15" id="KW-1185">Reference proteome</keyword>
<dbReference type="EMBL" id="NCKU01004835">
    <property type="protein sequence ID" value="RWS05379.1"/>
    <property type="molecule type" value="Genomic_DNA"/>
</dbReference>
<dbReference type="GO" id="GO:0005113">
    <property type="term" value="F:patched binding"/>
    <property type="evidence" value="ECO:0007669"/>
    <property type="project" value="TreeGrafter"/>
</dbReference>
<dbReference type="PROSITE" id="PS50038">
    <property type="entry name" value="FZ"/>
    <property type="match status" value="1"/>
</dbReference>
<dbReference type="AlphaFoldDB" id="A0A3S3NSU3"/>
<gene>
    <name evidence="14" type="ORF">B4U79_14126</name>
</gene>
<feature type="domain" description="G-protein coupled receptors family 2 profile 2" evidence="13">
    <location>
        <begin position="218"/>
        <end position="480"/>
    </location>
</feature>
<comment type="subcellular location">
    <subcellularLocation>
        <location evidence="1">Membrane</location>
        <topology evidence="1">Multi-pass membrane protein</topology>
    </subcellularLocation>
</comment>
<dbReference type="GO" id="GO:0007417">
    <property type="term" value="P:central nervous system development"/>
    <property type="evidence" value="ECO:0007669"/>
    <property type="project" value="TreeGrafter"/>
</dbReference>
<dbReference type="InterPro" id="IPR015526">
    <property type="entry name" value="Frizzled/SFRP"/>
</dbReference>
<dbReference type="PANTHER" id="PTHR11309">
    <property type="entry name" value="FRIZZLED"/>
    <property type="match status" value="1"/>
</dbReference>
<comment type="caution">
    <text evidence="14">The sequence shown here is derived from an EMBL/GenBank/DDBJ whole genome shotgun (WGS) entry which is preliminary data.</text>
</comment>
<keyword evidence="5 10" id="KW-1133">Transmembrane helix</keyword>
<evidence type="ECO:0000256" key="3">
    <source>
        <dbReference type="ARBA" id="ARBA00022473"/>
    </source>
</evidence>
<dbReference type="GO" id="GO:0004888">
    <property type="term" value="F:transmembrane signaling receptor activity"/>
    <property type="evidence" value="ECO:0007669"/>
    <property type="project" value="InterPro"/>
</dbReference>
<keyword evidence="6 10" id="KW-0472">Membrane</keyword>
<dbReference type="InterPro" id="IPR000539">
    <property type="entry name" value="Frizzled/Smoothened_7TM"/>
</dbReference>
<evidence type="ECO:0000256" key="6">
    <source>
        <dbReference type="ARBA" id="ARBA00023136"/>
    </source>
</evidence>
<dbReference type="GO" id="GO:0005929">
    <property type="term" value="C:cilium"/>
    <property type="evidence" value="ECO:0007669"/>
    <property type="project" value="TreeGrafter"/>
</dbReference>
<keyword evidence="7 9" id="KW-1015">Disulfide bond</keyword>
<evidence type="ECO:0000256" key="1">
    <source>
        <dbReference type="ARBA" id="ARBA00004141"/>
    </source>
</evidence>
<keyword evidence="8" id="KW-0675">Receptor</keyword>
<feature type="transmembrane region" description="Helical" evidence="10">
    <location>
        <begin position="436"/>
        <end position="459"/>
    </location>
</feature>
<dbReference type="Pfam" id="PF01392">
    <property type="entry name" value="Fz"/>
    <property type="match status" value="1"/>
</dbReference>
<dbReference type="GO" id="GO:0030425">
    <property type="term" value="C:dendrite"/>
    <property type="evidence" value="ECO:0007669"/>
    <property type="project" value="TreeGrafter"/>
</dbReference>
<organism evidence="14 15">
    <name type="scientific">Dinothrombium tinctorium</name>
    <dbReference type="NCBI Taxonomy" id="1965070"/>
    <lineage>
        <taxon>Eukaryota</taxon>
        <taxon>Metazoa</taxon>
        <taxon>Ecdysozoa</taxon>
        <taxon>Arthropoda</taxon>
        <taxon>Chelicerata</taxon>
        <taxon>Arachnida</taxon>
        <taxon>Acari</taxon>
        <taxon>Acariformes</taxon>
        <taxon>Trombidiformes</taxon>
        <taxon>Prostigmata</taxon>
        <taxon>Anystina</taxon>
        <taxon>Parasitengona</taxon>
        <taxon>Trombidioidea</taxon>
        <taxon>Trombidiidae</taxon>
        <taxon>Dinothrombium</taxon>
    </lineage>
</organism>
<dbReference type="SMART" id="SM00063">
    <property type="entry name" value="FRI"/>
    <property type="match status" value="1"/>
</dbReference>
<keyword evidence="3" id="KW-0217">Developmental protein</keyword>
<dbReference type="STRING" id="1965070.A0A3S3NSU3"/>
<evidence type="ECO:0000259" key="12">
    <source>
        <dbReference type="PROSITE" id="PS50038"/>
    </source>
</evidence>
<keyword evidence="11" id="KW-0732">Signal</keyword>
<feature type="non-terminal residue" evidence="14">
    <location>
        <position position="992"/>
    </location>
</feature>
<evidence type="ECO:0000313" key="14">
    <source>
        <dbReference type="EMBL" id="RWS05379.1"/>
    </source>
</evidence>